<proteinExistence type="predicted"/>
<evidence type="ECO:0000313" key="1">
    <source>
        <dbReference type="WBParaSite" id="ECPE_0001555401-mRNA-1"/>
    </source>
</evidence>
<name>A0A183B8H9_9TREM</name>
<dbReference type="PANTHER" id="PTHR13124">
    <property type="entry name" value="39S RIBOSOMAL PROTEIN L46, MITOCHONDRIAL PRECURSOR-RELATED"/>
    <property type="match status" value="1"/>
</dbReference>
<sequence>LDHPLFLLVKQSCEDEPPVWGLPVIPVREGHTLRQTADLLAENYIPAAAKCRIFGNAPSAVHVYRYRDAKTGERFGVQMYFFNAYVDRTWHGEDLKIPISSSAKNISPSDHVWIRAQELDNYVQDRKMLRVFKSFMIEY</sequence>
<dbReference type="WBParaSite" id="ECPE_0001555401-mRNA-1">
    <property type="protein sequence ID" value="ECPE_0001555401-mRNA-1"/>
    <property type="gene ID" value="ECPE_0001555401"/>
</dbReference>
<dbReference type="GO" id="GO:0003735">
    <property type="term" value="F:structural constituent of ribosome"/>
    <property type="evidence" value="ECO:0007669"/>
    <property type="project" value="InterPro"/>
</dbReference>
<dbReference type="Gene3D" id="3.90.79.10">
    <property type="entry name" value="Nucleoside Triphosphate Pyrophosphohydrolase"/>
    <property type="match status" value="1"/>
</dbReference>
<organism evidence="1">
    <name type="scientific">Echinostoma caproni</name>
    <dbReference type="NCBI Taxonomy" id="27848"/>
    <lineage>
        <taxon>Eukaryota</taxon>
        <taxon>Metazoa</taxon>
        <taxon>Spiralia</taxon>
        <taxon>Lophotrochozoa</taxon>
        <taxon>Platyhelminthes</taxon>
        <taxon>Trematoda</taxon>
        <taxon>Digenea</taxon>
        <taxon>Plagiorchiida</taxon>
        <taxon>Echinostomata</taxon>
        <taxon>Echinostomatoidea</taxon>
        <taxon>Echinostomatidae</taxon>
        <taxon>Echinostoma</taxon>
    </lineage>
</organism>
<accession>A0A183B8H9</accession>
<dbReference type="AlphaFoldDB" id="A0A183B8H9"/>
<protein>
    <submittedName>
        <fullName evidence="1">Nudix hydrolase domain-containing protein</fullName>
    </submittedName>
</protein>
<dbReference type="InterPro" id="IPR040008">
    <property type="entry name" value="Ribosomal_mL46"/>
</dbReference>
<dbReference type="PANTHER" id="PTHR13124:SF12">
    <property type="entry name" value="LARGE RIBOSOMAL SUBUNIT PROTEIN ML46"/>
    <property type="match status" value="1"/>
</dbReference>
<reference evidence="1" key="1">
    <citation type="submission" date="2016-06" db="UniProtKB">
        <authorList>
            <consortium name="WormBaseParasite"/>
        </authorList>
    </citation>
    <scope>IDENTIFICATION</scope>
</reference>
<dbReference type="GO" id="GO:0005762">
    <property type="term" value="C:mitochondrial large ribosomal subunit"/>
    <property type="evidence" value="ECO:0007669"/>
    <property type="project" value="TreeGrafter"/>
</dbReference>